<keyword evidence="1" id="KW-0812">Transmembrane</keyword>
<evidence type="ECO:0008006" key="4">
    <source>
        <dbReference type="Google" id="ProtNLM"/>
    </source>
</evidence>
<dbReference type="EMBL" id="BSOT01000009">
    <property type="protein sequence ID" value="GLR72230.1"/>
    <property type="molecule type" value="Genomic_DNA"/>
</dbReference>
<keyword evidence="1" id="KW-0472">Membrane</keyword>
<reference evidence="2" key="2">
    <citation type="submission" date="2023-01" db="EMBL/GenBank/DDBJ databases">
        <title>Draft genome sequence of Agaribacter marinus strain NBRC 110023.</title>
        <authorList>
            <person name="Sun Q."/>
            <person name="Mori K."/>
        </authorList>
    </citation>
    <scope>NUCLEOTIDE SEQUENCE</scope>
    <source>
        <strain evidence="2">NBRC 110023</strain>
    </source>
</reference>
<dbReference type="Proteomes" id="UP001156601">
    <property type="component" value="Unassembled WGS sequence"/>
</dbReference>
<comment type="caution">
    <text evidence="2">The sequence shown here is derived from an EMBL/GenBank/DDBJ whole genome shotgun (WGS) entry which is preliminary data.</text>
</comment>
<keyword evidence="1" id="KW-1133">Transmembrane helix</keyword>
<feature type="transmembrane region" description="Helical" evidence="1">
    <location>
        <begin position="21"/>
        <end position="41"/>
    </location>
</feature>
<sequence length="219" mass="24043">MKYRINLYHEAFKPKFDVFAFGHLVLLSSVAFGLAILIYGWTAYAISKSQTDLLAVNKATDAAEAQIVEFTQAIQLKAGDPRLAAKLTRVTDTVNAQNELLVSLQQLSTQHNNRFSSVLDAFSVAATDELWLTSFSLSGKDVLIHGQLSAPSALPLWVGKLAETGTFRGQNFQDAVLERSDDVLSFSLTNIVSNAEFTQGANRRVSENNIAMRQANDTE</sequence>
<organism evidence="2 3">
    <name type="scientific">Agaribacter marinus</name>
    <dbReference type="NCBI Taxonomy" id="1431249"/>
    <lineage>
        <taxon>Bacteria</taxon>
        <taxon>Pseudomonadati</taxon>
        <taxon>Pseudomonadota</taxon>
        <taxon>Gammaproteobacteria</taxon>
        <taxon>Alteromonadales</taxon>
        <taxon>Alteromonadaceae</taxon>
        <taxon>Agaribacter</taxon>
    </lineage>
</organism>
<accession>A0AA37WLJ8</accession>
<name>A0AA37WLJ8_9ALTE</name>
<evidence type="ECO:0000313" key="2">
    <source>
        <dbReference type="EMBL" id="GLR72230.1"/>
    </source>
</evidence>
<dbReference type="RefSeq" id="WP_284218635.1">
    <property type="nucleotide sequence ID" value="NZ_BSOT01000009.1"/>
</dbReference>
<evidence type="ECO:0000256" key="1">
    <source>
        <dbReference type="SAM" id="Phobius"/>
    </source>
</evidence>
<evidence type="ECO:0000313" key="3">
    <source>
        <dbReference type="Proteomes" id="UP001156601"/>
    </source>
</evidence>
<dbReference type="AlphaFoldDB" id="A0AA37WLJ8"/>
<protein>
    <recommendedName>
        <fullName evidence="4">MSHA biogenesis protein MshI</fullName>
    </recommendedName>
</protein>
<keyword evidence="3" id="KW-1185">Reference proteome</keyword>
<proteinExistence type="predicted"/>
<reference evidence="2" key="1">
    <citation type="journal article" date="2014" name="Int. J. Syst. Evol. Microbiol.">
        <title>Complete genome sequence of Corynebacterium casei LMG S-19264T (=DSM 44701T), isolated from a smear-ripened cheese.</title>
        <authorList>
            <consortium name="US DOE Joint Genome Institute (JGI-PGF)"/>
            <person name="Walter F."/>
            <person name="Albersmeier A."/>
            <person name="Kalinowski J."/>
            <person name="Ruckert C."/>
        </authorList>
    </citation>
    <scope>NUCLEOTIDE SEQUENCE</scope>
    <source>
        <strain evidence="2">NBRC 110023</strain>
    </source>
</reference>
<gene>
    <name evidence="2" type="ORF">GCM10007852_31380</name>
</gene>